<evidence type="ECO:0000313" key="3">
    <source>
        <dbReference type="Proteomes" id="UP001161406"/>
    </source>
</evidence>
<evidence type="ECO:0000313" key="2">
    <source>
        <dbReference type="EMBL" id="GLQ10133.1"/>
    </source>
</evidence>
<reference evidence="2" key="2">
    <citation type="submission" date="2023-01" db="EMBL/GenBank/DDBJ databases">
        <title>Draft genome sequence of Devosia yakushimensis strain NBRC 103855.</title>
        <authorList>
            <person name="Sun Q."/>
            <person name="Mori K."/>
        </authorList>
    </citation>
    <scope>NUCLEOTIDE SEQUENCE</scope>
    <source>
        <strain evidence="2">NBRC 103855</strain>
    </source>
</reference>
<accession>A0ABQ5UDR9</accession>
<dbReference type="EMBL" id="BSNG01000001">
    <property type="protein sequence ID" value="GLQ10133.1"/>
    <property type="molecule type" value="Genomic_DNA"/>
</dbReference>
<feature type="region of interest" description="Disordered" evidence="1">
    <location>
        <begin position="1"/>
        <end position="26"/>
    </location>
</feature>
<reference evidence="2" key="1">
    <citation type="journal article" date="2014" name="Int. J. Syst. Evol. Microbiol.">
        <title>Complete genome of a new Firmicutes species belonging to the dominant human colonic microbiota ('Ruminococcus bicirculans') reveals two chromosomes and a selective capacity to utilize plant glucans.</title>
        <authorList>
            <consortium name="NISC Comparative Sequencing Program"/>
            <person name="Wegmann U."/>
            <person name="Louis P."/>
            <person name="Goesmann A."/>
            <person name="Henrissat B."/>
            <person name="Duncan S.H."/>
            <person name="Flint H.J."/>
        </authorList>
    </citation>
    <scope>NUCLEOTIDE SEQUENCE</scope>
    <source>
        <strain evidence="2">NBRC 103855</strain>
    </source>
</reference>
<sequence length="61" mass="6386">MLRLDGQGEHGEEKSAEEADQDSGTLVEGGLAWILGTVTVRTSWLSSPLPSPPHRGEGGAD</sequence>
<keyword evidence="3" id="KW-1185">Reference proteome</keyword>
<organism evidence="2 3">
    <name type="scientific">Devosia yakushimensis</name>
    <dbReference type="NCBI Taxonomy" id="470028"/>
    <lineage>
        <taxon>Bacteria</taxon>
        <taxon>Pseudomonadati</taxon>
        <taxon>Pseudomonadota</taxon>
        <taxon>Alphaproteobacteria</taxon>
        <taxon>Hyphomicrobiales</taxon>
        <taxon>Devosiaceae</taxon>
        <taxon>Devosia</taxon>
    </lineage>
</organism>
<dbReference type="Proteomes" id="UP001161406">
    <property type="component" value="Unassembled WGS sequence"/>
</dbReference>
<protein>
    <submittedName>
        <fullName evidence="2">Uncharacterized protein</fullName>
    </submittedName>
</protein>
<gene>
    <name evidence="2" type="ORF">GCM10007913_20650</name>
</gene>
<name>A0ABQ5UDR9_9HYPH</name>
<evidence type="ECO:0000256" key="1">
    <source>
        <dbReference type="SAM" id="MobiDB-lite"/>
    </source>
</evidence>
<comment type="caution">
    <text evidence="2">The sequence shown here is derived from an EMBL/GenBank/DDBJ whole genome shotgun (WGS) entry which is preliminary data.</text>
</comment>
<feature type="compositionally biased region" description="Basic and acidic residues" evidence="1">
    <location>
        <begin position="1"/>
        <end position="17"/>
    </location>
</feature>
<proteinExistence type="predicted"/>